<dbReference type="InterPro" id="IPR027417">
    <property type="entry name" value="P-loop_NTPase"/>
</dbReference>
<dbReference type="InterPro" id="IPR041685">
    <property type="entry name" value="AAA_GajA/Old/RecF-like"/>
</dbReference>
<dbReference type="Pfam" id="PF13175">
    <property type="entry name" value="AAA_15"/>
    <property type="match status" value="2"/>
</dbReference>
<protein>
    <submittedName>
        <fullName evidence="2">DUF2813 domain-containing protein</fullName>
    </submittedName>
</protein>
<organism evidence="2 3">
    <name type="scientific">Methylocystis rosea</name>
    <dbReference type="NCBI Taxonomy" id="173366"/>
    <lineage>
        <taxon>Bacteria</taxon>
        <taxon>Pseudomonadati</taxon>
        <taxon>Pseudomonadota</taxon>
        <taxon>Alphaproteobacteria</taxon>
        <taxon>Hyphomicrobiales</taxon>
        <taxon>Methylocystaceae</taxon>
        <taxon>Methylocystis</taxon>
    </lineage>
</organism>
<evidence type="ECO:0000313" key="2">
    <source>
        <dbReference type="EMBL" id="AZG77181.1"/>
    </source>
</evidence>
<dbReference type="PANTHER" id="PTHR43581:SF4">
    <property type="entry name" value="ATP_GTP PHOSPHATASE"/>
    <property type="match status" value="1"/>
</dbReference>
<dbReference type="InterPro" id="IPR051396">
    <property type="entry name" value="Bact_Antivir_Def_Nuclease"/>
</dbReference>
<evidence type="ECO:0000313" key="3">
    <source>
        <dbReference type="Proteomes" id="UP000273982"/>
    </source>
</evidence>
<dbReference type="Proteomes" id="UP000273982">
    <property type="component" value="Chromosome"/>
</dbReference>
<evidence type="ECO:0000259" key="1">
    <source>
        <dbReference type="Pfam" id="PF13175"/>
    </source>
</evidence>
<feature type="domain" description="Endonuclease GajA/Old nuclease/RecF-like AAA" evidence="1">
    <location>
        <begin position="1"/>
        <end position="59"/>
    </location>
</feature>
<dbReference type="KEGG" id="mros:EHO51_10785"/>
<accession>A0A3G8M5N6</accession>
<sequence length="610" mass="68138">MRVRKITIENFRGVAHGTVDFPGHTLLVGTNNVGKSTVCEALDLVLGAERLFRRPIVDEHDFHNGRYLDDAGNLVVIKIEVVLIDLPEDMRRKLFHKTRPWSEEKKGFVDVDGSTPSDTDIPGVVRALPITFLGWYDRKTDDFEGKTFFSHPTKESPDEPDDPTPGIGLESFGRDWKQACGFIYLRTLRTGRRALSLERGSLLDTILRLGDKGRESMWEDTVKRLKSFEPPVGSIPQLKAIREQVRKRMQRFIGIADEDDATAFFASDLTRENLREVIQFFVRSKGSEYAVPFHRLGTGSINTLVFSLLTHIADLRGNDSVIFSMEEPEIALPPHSQRRLTRYLLKKMGQAIVTSHSSHVIDEFEVTQILAIDRDTNHRLSSTAIPTEGIKFKAVRQRKLQLAEAILARGVIVAEGATEVATLIATSRALEAHSPENAYDPFDLTGISVFEAGAHGEIPKWGPALGSLRKAFFAFHDLPKKEWTAEQTANLALYSENCQTTYKGIEALLVAEVAVDAQRRFLSAVAEWPDYPQHRGKLMAGADDDAVRKLTYVVLADRKGDGYAAHLIECCQSLAELPKTITEFLQRVNALLRLPPLDGDDDADDEGKPG</sequence>
<dbReference type="PANTHER" id="PTHR43581">
    <property type="entry name" value="ATP/GTP PHOSPHATASE"/>
    <property type="match status" value="1"/>
</dbReference>
<reference evidence="2 3" key="1">
    <citation type="submission" date="2018-11" db="EMBL/GenBank/DDBJ databases">
        <title>Genome squencing of methanotrophic bacteria isolated from alkaline groundwater in Korea.</title>
        <authorList>
            <person name="Nguyen L.N."/>
        </authorList>
    </citation>
    <scope>NUCLEOTIDE SEQUENCE [LARGE SCALE GENOMIC DNA]</scope>
    <source>
        <strain evidence="2 3">GW6</strain>
    </source>
</reference>
<name>A0A3G8M5N6_9HYPH</name>
<gene>
    <name evidence="2" type="ORF">EHO51_10785</name>
</gene>
<dbReference type="RefSeq" id="WP_124738904.1">
    <property type="nucleotide sequence ID" value="NZ_CP034086.1"/>
</dbReference>
<dbReference type="Gene3D" id="3.40.50.300">
    <property type="entry name" value="P-loop containing nucleotide triphosphate hydrolases"/>
    <property type="match status" value="2"/>
</dbReference>
<feature type="domain" description="Endonuclease GajA/Old nuclease/RecF-like AAA" evidence="1">
    <location>
        <begin position="245"/>
        <end position="361"/>
    </location>
</feature>
<dbReference type="SUPFAM" id="SSF52540">
    <property type="entry name" value="P-loop containing nucleoside triphosphate hydrolases"/>
    <property type="match status" value="1"/>
</dbReference>
<dbReference type="EMBL" id="CP034086">
    <property type="protein sequence ID" value="AZG77181.1"/>
    <property type="molecule type" value="Genomic_DNA"/>
</dbReference>
<proteinExistence type="predicted"/>
<dbReference type="AlphaFoldDB" id="A0A3G8M5N6"/>